<dbReference type="InterPro" id="IPR019440">
    <property type="entry name" value="MAU2"/>
</dbReference>
<gene>
    <name evidence="8" type="ORF">QJS04_geneDACA024116</name>
</gene>
<dbReference type="GO" id="GO:0007064">
    <property type="term" value="P:mitotic sister chromatid cohesion"/>
    <property type="evidence" value="ECO:0007669"/>
    <property type="project" value="InterPro"/>
</dbReference>
<evidence type="ECO:0000313" key="9">
    <source>
        <dbReference type="Proteomes" id="UP001179952"/>
    </source>
</evidence>
<keyword evidence="7" id="KW-0131">Cell cycle</keyword>
<evidence type="ECO:0000256" key="2">
    <source>
        <dbReference type="ARBA" id="ARBA00008585"/>
    </source>
</evidence>
<keyword evidence="3" id="KW-0132">Cell division</keyword>
<reference evidence="8" key="2">
    <citation type="submission" date="2023-06" db="EMBL/GenBank/DDBJ databases">
        <authorList>
            <person name="Ma L."/>
            <person name="Liu K.-W."/>
            <person name="Li Z."/>
            <person name="Hsiao Y.-Y."/>
            <person name="Qi Y."/>
            <person name="Fu T."/>
            <person name="Tang G."/>
            <person name="Zhang D."/>
            <person name="Sun W.-H."/>
            <person name="Liu D.-K."/>
            <person name="Li Y."/>
            <person name="Chen G.-Z."/>
            <person name="Liu X.-D."/>
            <person name="Liao X.-Y."/>
            <person name="Jiang Y.-T."/>
            <person name="Yu X."/>
            <person name="Hao Y."/>
            <person name="Huang J."/>
            <person name="Zhao X.-W."/>
            <person name="Ke S."/>
            <person name="Chen Y.-Y."/>
            <person name="Wu W.-L."/>
            <person name="Hsu J.-L."/>
            <person name="Lin Y.-F."/>
            <person name="Huang M.-D."/>
            <person name="Li C.-Y."/>
            <person name="Huang L."/>
            <person name="Wang Z.-W."/>
            <person name="Zhao X."/>
            <person name="Zhong W.-Y."/>
            <person name="Peng D.-H."/>
            <person name="Ahmad S."/>
            <person name="Lan S."/>
            <person name="Zhang J.-S."/>
            <person name="Tsai W.-C."/>
            <person name="Van De Peer Y."/>
            <person name="Liu Z.-J."/>
        </authorList>
    </citation>
    <scope>NUCLEOTIDE SEQUENCE</scope>
    <source>
        <strain evidence="8">SCP</strain>
        <tissue evidence="8">Leaves</tissue>
    </source>
</reference>
<dbReference type="GO" id="GO:0007059">
    <property type="term" value="P:chromosome segregation"/>
    <property type="evidence" value="ECO:0007669"/>
    <property type="project" value="UniProtKB-KW"/>
</dbReference>
<comment type="caution">
    <text evidence="8">The sequence shown here is derived from an EMBL/GenBank/DDBJ whole genome shotgun (WGS) entry which is preliminary data.</text>
</comment>
<evidence type="ECO:0000256" key="7">
    <source>
        <dbReference type="ARBA" id="ARBA00023306"/>
    </source>
</evidence>
<keyword evidence="4" id="KW-0498">Mitosis</keyword>
<dbReference type="Proteomes" id="UP001179952">
    <property type="component" value="Unassembled WGS sequence"/>
</dbReference>
<evidence type="ECO:0000256" key="5">
    <source>
        <dbReference type="ARBA" id="ARBA00022829"/>
    </source>
</evidence>
<keyword evidence="6" id="KW-0539">Nucleus</keyword>
<dbReference type="GO" id="GO:0051301">
    <property type="term" value="P:cell division"/>
    <property type="evidence" value="ECO:0007669"/>
    <property type="project" value="UniProtKB-KW"/>
</dbReference>
<dbReference type="AlphaFoldDB" id="A0AAV9A264"/>
<organism evidence="8 9">
    <name type="scientific">Acorus gramineus</name>
    <name type="common">Dwarf sweet flag</name>
    <dbReference type="NCBI Taxonomy" id="55184"/>
    <lineage>
        <taxon>Eukaryota</taxon>
        <taxon>Viridiplantae</taxon>
        <taxon>Streptophyta</taxon>
        <taxon>Embryophyta</taxon>
        <taxon>Tracheophyta</taxon>
        <taxon>Spermatophyta</taxon>
        <taxon>Magnoliopsida</taxon>
        <taxon>Liliopsida</taxon>
        <taxon>Acoraceae</taxon>
        <taxon>Acorus</taxon>
    </lineage>
</organism>
<keyword evidence="9" id="KW-1185">Reference proteome</keyword>
<protein>
    <submittedName>
        <fullName evidence="8">Uncharacterized protein</fullName>
    </submittedName>
</protein>
<dbReference type="PANTHER" id="PTHR21394">
    <property type="entry name" value="MAU2 CHROMATID COHESION FACTOR HOMOLOG"/>
    <property type="match status" value="1"/>
</dbReference>
<sequence>MLLMHFLENKVTFELTRSEFVKAQQACERVIEMPRGHYAHSLACFDEEAFHFIESLKQTERKSIQSMCHAYATVSYICSSDAESSSKVNFHSSKFNFFFYSFNKNEFLSC</sequence>
<accession>A0AAV9A264</accession>
<evidence type="ECO:0000313" key="8">
    <source>
        <dbReference type="EMBL" id="KAK1257970.1"/>
    </source>
</evidence>
<keyword evidence="5" id="KW-0159">Chromosome partition</keyword>
<evidence type="ECO:0000256" key="4">
    <source>
        <dbReference type="ARBA" id="ARBA00022776"/>
    </source>
</evidence>
<evidence type="ECO:0000256" key="3">
    <source>
        <dbReference type="ARBA" id="ARBA00022618"/>
    </source>
</evidence>
<proteinExistence type="inferred from homology"/>
<name>A0AAV9A264_ACOGR</name>
<reference evidence="8" key="1">
    <citation type="journal article" date="2023" name="Nat. Commun.">
        <title>Diploid and tetraploid genomes of Acorus and the evolution of monocots.</title>
        <authorList>
            <person name="Ma L."/>
            <person name="Liu K.W."/>
            <person name="Li Z."/>
            <person name="Hsiao Y.Y."/>
            <person name="Qi Y."/>
            <person name="Fu T."/>
            <person name="Tang G.D."/>
            <person name="Zhang D."/>
            <person name="Sun W.H."/>
            <person name="Liu D.K."/>
            <person name="Li Y."/>
            <person name="Chen G.Z."/>
            <person name="Liu X.D."/>
            <person name="Liao X.Y."/>
            <person name="Jiang Y.T."/>
            <person name="Yu X."/>
            <person name="Hao Y."/>
            <person name="Huang J."/>
            <person name="Zhao X.W."/>
            <person name="Ke S."/>
            <person name="Chen Y.Y."/>
            <person name="Wu W.L."/>
            <person name="Hsu J.L."/>
            <person name="Lin Y.F."/>
            <person name="Huang M.D."/>
            <person name="Li C.Y."/>
            <person name="Huang L."/>
            <person name="Wang Z.W."/>
            <person name="Zhao X."/>
            <person name="Zhong W.Y."/>
            <person name="Peng D.H."/>
            <person name="Ahmad S."/>
            <person name="Lan S."/>
            <person name="Zhang J.S."/>
            <person name="Tsai W.C."/>
            <person name="Van de Peer Y."/>
            <person name="Liu Z.J."/>
        </authorList>
    </citation>
    <scope>NUCLEOTIDE SEQUENCE</scope>
    <source>
        <strain evidence="8">SCP</strain>
    </source>
</reference>
<comment type="subcellular location">
    <subcellularLocation>
        <location evidence="1">Nucleus</location>
    </subcellularLocation>
</comment>
<dbReference type="GO" id="GO:0005634">
    <property type="term" value="C:nucleus"/>
    <property type="evidence" value="ECO:0007669"/>
    <property type="project" value="UniProtKB-SubCell"/>
</dbReference>
<evidence type="ECO:0000256" key="1">
    <source>
        <dbReference type="ARBA" id="ARBA00004123"/>
    </source>
</evidence>
<evidence type="ECO:0000256" key="6">
    <source>
        <dbReference type="ARBA" id="ARBA00023242"/>
    </source>
</evidence>
<comment type="similarity">
    <text evidence="2">Belongs to the SCC4/mau-2 family.</text>
</comment>
<dbReference type="EMBL" id="JAUJYN010000029">
    <property type="protein sequence ID" value="KAK1257970.1"/>
    <property type="molecule type" value="Genomic_DNA"/>
</dbReference>